<evidence type="ECO:0000313" key="3">
    <source>
        <dbReference type="Proteomes" id="UP000640489"/>
    </source>
</evidence>
<gene>
    <name evidence="2" type="ORF">ISU07_10600</name>
</gene>
<keyword evidence="2" id="KW-0413">Isomerase</keyword>
<dbReference type="GO" id="GO:0046872">
    <property type="term" value="F:metal ion binding"/>
    <property type="evidence" value="ECO:0007669"/>
    <property type="project" value="InterPro"/>
</dbReference>
<protein>
    <submittedName>
        <fullName evidence="2">Maleylpyruvate isomerase family mycothiol-dependent enzyme</fullName>
    </submittedName>
</protein>
<dbReference type="AlphaFoldDB" id="A0A930VBV4"/>
<dbReference type="RefSeq" id="WP_194706764.1">
    <property type="nucleotide sequence ID" value="NZ_JADKPN010000005.1"/>
</dbReference>
<organism evidence="2 3">
    <name type="scientific">Nocardioides islandensis</name>
    <dbReference type="NCBI Taxonomy" id="433663"/>
    <lineage>
        <taxon>Bacteria</taxon>
        <taxon>Bacillati</taxon>
        <taxon>Actinomycetota</taxon>
        <taxon>Actinomycetes</taxon>
        <taxon>Propionibacteriales</taxon>
        <taxon>Nocardioidaceae</taxon>
        <taxon>Nocardioides</taxon>
    </lineage>
</organism>
<dbReference type="SUPFAM" id="SSF109854">
    <property type="entry name" value="DinB/YfiT-like putative metalloenzymes"/>
    <property type="match status" value="1"/>
</dbReference>
<dbReference type="InterPro" id="IPR024344">
    <property type="entry name" value="MDMPI_metal-binding"/>
</dbReference>
<comment type="caution">
    <text evidence="2">The sequence shown here is derived from an EMBL/GenBank/DDBJ whole genome shotgun (WGS) entry which is preliminary data.</text>
</comment>
<feature type="domain" description="Mycothiol-dependent maleylpyruvate isomerase metal-binding" evidence="1">
    <location>
        <begin position="14"/>
        <end position="157"/>
    </location>
</feature>
<proteinExistence type="predicted"/>
<dbReference type="InterPro" id="IPR017517">
    <property type="entry name" value="Maleyloyr_isom"/>
</dbReference>
<evidence type="ECO:0000259" key="1">
    <source>
        <dbReference type="Pfam" id="PF11716"/>
    </source>
</evidence>
<keyword evidence="3" id="KW-1185">Reference proteome</keyword>
<evidence type="ECO:0000313" key="2">
    <source>
        <dbReference type="EMBL" id="MBF4763578.1"/>
    </source>
</evidence>
<name>A0A930VBV4_9ACTN</name>
<dbReference type="Proteomes" id="UP000640489">
    <property type="component" value="Unassembled WGS sequence"/>
</dbReference>
<dbReference type="EMBL" id="JADKPN010000005">
    <property type="protein sequence ID" value="MBF4763578.1"/>
    <property type="molecule type" value="Genomic_DNA"/>
</dbReference>
<sequence>MPVTYTRWMDAAEEEYRRLDRLLATFGPEDWSRPTDCAPWDVWAVVAHLVGAAEATGGTRERVHQLVAGLRRRRRGELLIDAMNAIQVAERHHRTPLQLRADLQRSARLSIQARRRIPTPVRRLRLPLGQPLGACSLERLLGTIYTRDAWMHRIDLARATGRQLELSPPHDGLIVAHAVEEWADLHGQPFHLDLTGPAGGSWARGVAPESATWSMDAVEFCRILSGRGRASGLLARPVVF</sequence>
<dbReference type="InterPro" id="IPR034660">
    <property type="entry name" value="DinB/YfiT-like"/>
</dbReference>
<dbReference type="Gene3D" id="1.20.120.450">
    <property type="entry name" value="dinb family like domain"/>
    <property type="match status" value="1"/>
</dbReference>
<reference evidence="2" key="1">
    <citation type="submission" date="2020-11" db="EMBL/GenBank/DDBJ databases">
        <title>Nocardioides sp. nov., isolated from Soil of Cynanchum wilfordii Hemsley rhizosphere.</title>
        <authorList>
            <person name="Lee J.-S."/>
            <person name="Suh M.K."/>
            <person name="Kim J.-S."/>
        </authorList>
    </citation>
    <scope>NUCLEOTIDE SEQUENCE</scope>
    <source>
        <strain evidence="2">KCTC 19275</strain>
    </source>
</reference>
<accession>A0A930VBV4</accession>
<dbReference type="NCBIfam" id="TIGR03083">
    <property type="entry name" value="maleylpyruvate isomerase family mycothiol-dependent enzyme"/>
    <property type="match status" value="1"/>
</dbReference>
<dbReference type="GO" id="GO:0016853">
    <property type="term" value="F:isomerase activity"/>
    <property type="evidence" value="ECO:0007669"/>
    <property type="project" value="UniProtKB-KW"/>
</dbReference>
<dbReference type="Pfam" id="PF11716">
    <property type="entry name" value="MDMPI_N"/>
    <property type="match status" value="1"/>
</dbReference>